<protein>
    <submittedName>
        <fullName evidence="4">Sugar kinase of the NBD/HSP70 family, may contain an N-terminal HTH domain</fullName>
    </submittedName>
</protein>
<dbReference type="InterPro" id="IPR043129">
    <property type="entry name" value="ATPase_NBD"/>
</dbReference>
<dbReference type="Proteomes" id="UP000199315">
    <property type="component" value="Unassembled WGS sequence"/>
</dbReference>
<dbReference type="Pfam" id="PF00480">
    <property type="entry name" value="ROK"/>
    <property type="match status" value="1"/>
</dbReference>
<comment type="similarity">
    <text evidence="2">Belongs to the ROK (NagC/XylR) family.</text>
</comment>
<evidence type="ECO:0000256" key="3">
    <source>
        <dbReference type="ARBA" id="ARBA00022629"/>
    </source>
</evidence>
<accession>A0A1D3TUH1</accession>
<keyword evidence="3" id="KW-0119">Carbohydrate metabolism</keyword>
<evidence type="ECO:0000313" key="4">
    <source>
        <dbReference type="EMBL" id="SCP97716.1"/>
    </source>
</evidence>
<evidence type="ECO:0000256" key="2">
    <source>
        <dbReference type="ARBA" id="ARBA00006479"/>
    </source>
</evidence>
<dbReference type="OrthoDB" id="9796533at2"/>
<keyword evidence="4" id="KW-0418">Kinase</keyword>
<dbReference type="PANTHER" id="PTHR18964">
    <property type="entry name" value="ROK (REPRESSOR, ORF, KINASE) FAMILY"/>
    <property type="match status" value="1"/>
</dbReference>
<comment type="function">
    <text evidence="1">Transcriptional repressor of xylose-utilizing enzymes.</text>
</comment>
<sequence>MNIFDIKQNNRNKIYFYIRNSGLATRQDIAYDLQLSLPTVTQNLEYLVQQGLISSASKVVNKAGGRNPIAYSPIADAKVAIGLHITRHHIKTIIVDLDGNVLKYNYKRQVYERTDEYLKLLGEEVETIIDSIQLDRKKILGVGIAVPGIVNHEEGYVVQGRVIDNTGMKCEEFSKYIPYPSTLIHDSYASGFSEIWMTPDIHNAFYISLCDSVGGSVLLNDKVYMGDGLYSSEIGHLNLIPNGRKCYCGQKGCLDAYCNAEILADYTDGDLKAFFSQMEQGDEKLQIVWDEYLDHLAVAINDIRMLFGCTVIVGGYVGAYMKEYMDILYEKVDSKSPFSESSESYLIPCKNKIESVATGAALYFVEEFLKDIP</sequence>
<dbReference type="InterPro" id="IPR036388">
    <property type="entry name" value="WH-like_DNA-bd_sf"/>
</dbReference>
<evidence type="ECO:0000313" key="5">
    <source>
        <dbReference type="Proteomes" id="UP000199315"/>
    </source>
</evidence>
<keyword evidence="5" id="KW-1185">Reference proteome</keyword>
<reference evidence="4 5" key="1">
    <citation type="submission" date="2016-09" db="EMBL/GenBank/DDBJ databases">
        <authorList>
            <person name="Capua I."/>
            <person name="De Benedictis P."/>
            <person name="Joannis T."/>
            <person name="Lombin L.H."/>
            <person name="Cattoli G."/>
        </authorList>
    </citation>
    <scope>NUCLEOTIDE SEQUENCE [LARGE SCALE GENOMIC DNA]</scope>
    <source>
        <strain evidence="4 5">GluBS11</strain>
    </source>
</reference>
<keyword evidence="3" id="KW-0859">Xylose metabolism</keyword>
<dbReference type="Gene3D" id="1.10.10.10">
    <property type="entry name" value="Winged helix-like DNA-binding domain superfamily/Winged helix DNA-binding domain"/>
    <property type="match status" value="1"/>
</dbReference>
<name>A0A1D3TUH1_9FIRM</name>
<dbReference type="Gene3D" id="3.30.420.40">
    <property type="match status" value="2"/>
</dbReference>
<organism evidence="4 5">
    <name type="scientific">Anaerobium acetethylicum</name>
    <dbReference type="NCBI Taxonomy" id="1619234"/>
    <lineage>
        <taxon>Bacteria</taxon>
        <taxon>Bacillati</taxon>
        <taxon>Bacillota</taxon>
        <taxon>Clostridia</taxon>
        <taxon>Lachnospirales</taxon>
        <taxon>Lachnospiraceae</taxon>
        <taxon>Anaerobium</taxon>
    </lineage>
</organism>
<gene>
    <name evidence="4" type="ORF">SAMN05421730_101326</name>
</gene>
<evidence type="ECO:0000256" key="1">
    <source>
        <dbReference type="ARBA" id="ARBA00002486"/>
    </source>
</evidence>
<dbReference type="GO" id="GO:0016301">
    <property type="term" value="F:kinase activity"/>
    <property type="evidence" value="ECO:0007669"/>
    <property type="project" value="UniProtKB-KW"/>
</dbReference>
<dbReference type="SUPFAM" id="SSF53067">
    <property type="entry name" value="Actin-like ATPase domain"/>
    <property type="match status" value="1"/>
</dbReference>
<dbReference type="STRING" id="1619234.SAMN05421730_101326"/>
<keyword evidence="4" id="KW-0808">Transferase</keyword>
<dbReference type="InterPro" id="IPR036390">
    <property type="entry name" value="WH_DNA-bd_sf"/>
</dbReference>
<dbReference type="InterPro" id="IPR000600">
    <property type="entry name" value="ROK"/>
</dbReference>
<dbReference type="RefSeq" id="WP_091234090.1">
    <property type="nucleotide sequence ID" value="NZ_FMKA01000013.1"/>
</dbReference>
<dbReference type="AlphaFoldDB" id="A0A1D3TUH1"/>
<dbReference type="GO" id="GO:0042732">
    <property type="term" value="P:D-xylose metabolic process"/>
    <property type="evidence" value="ECO:0007669"/>
    <property type="project" value="UniProtKB-KW"/>
</dbReference>
<dbReference type="PANTHER" id="PTHR18964:SF149">
    <property type="entry name" value="BIFUNCTIONAL UDP-N-ACETYLGLUCOSAMINE 2-EPIMERASE_N-ACETYLMANNOSAMINE KINASE"/>
    <property type="match status" value="1"/>
</dbReference>
<dbReference type="SUPFAM" id="SSF46785">
    <property type="entry name" value="Winged helix' DNA-binding domain"/>
    <property type="match status" value="1"/>
</dbReference>
<dbReference type="EMBL" id="FMKA01000013">
    <property type="protein sequence ID" value="SCP97716.1"/>
    <property type="molecule type" value="Genomic_DNA"/>
</dbReference>
<proteinExistence type="inferred from homology"/>